<evidence type="ECO:0000313" key="2">
    <source>
        <dbReference type="Proteomes" id="UP000035680"/>
    </source>
</evidence>
<reference evidence="3" key="2">
    <citation type="submission" date="2015-08" db="UniProtKB">
        <authorList>
            <consortium name="WormBaseParasite"/>
        </authorList>
    </citation>
    <scope>IDENTIFICATION</scope>
</reference>
<dbReference type="InterPro" id="IPR043128">
    <property type="entry name" value="Rev_trsase/Diguanyl_cyclase"/>
</dbReference>
<dbReference type="AlphaFoldDB" id="A0A0K0G5X8"/>
<dbReference type="InterPro" id="IPR051320">
    <property type="entry name" value="Viral_Replic_Matur_Polypro"/>
</dbReference>
<sequence length="108" mass="12650">MLLNTHLHKGYWQLSFLASAQELTAFLFDNKHNQFMMLSFDLSISPSIFQTVINDILEALDLDKIFIYLDDLLIATETEEEHWVLLNEVFTRLKKANLKINKNKCEVC</sequence>
<evidence type="ECO:0000313" key="3">
    <source>
        <dbReference type="WBParaSite" id="SVE_2015400.1"/>
    </source>
</evidence>
<accession>A0A0K0G5X8</accession>
<dbReference type="CDD" id="cd01647">
    <property type="entry name" value="RT_LTR"/>
    <property type="match status" value="1"/>
</dbReference>
<name>A0A0K0G5X8_STRVS</name>
<dbReference type="FunFam" id="3.30.70.270:FF:000003">
    <property type="entry name" value="Transposon Ty3-G Gag-Pol polyprotein"/>
    <property type="match status" value="1"/>
</dbReference>
<dbReference type="Gene3D" id="3.30.70.270">
    <property type="match status" value="1"/>
</dbReference>
<dbReference type="SUPFAM" id="SSF56672">
    <property type="entry name" value="DNA/RNA polymerases"/>
    <property type="match status" value="1"/>
</dbReference>
<dbReference type="Pfam" id="PF00078">
    <property type="entry name" value="RVT_1"/>
    <property type="match status" value="1"/>
</dbReference>
<feature type="domain" description="Reverse transcriptase" evidence="1">
    <location>
        <begin position="1"/>
        <end position="108"/>
    </location>
</feature>
<dbReference type="Proteomes" id="UP000035680">
    <property type="component" value="Unassembled WGS sequence"/>
</dbReference>
<evidence type="ECO:0000259" key="1">
    <source>
        <dbReference type="PROSITE" id="PS50878"/>
    </source>
</evidence>
<protein>
    <submittedName>
        <fullName evidence="3">Retrotransposon-derived protein PEG10 (inferred by orthology to a human protein)</fullName>
    </submittedName>
</protein>
<dbReference type="WBParaSite" id="SVE_2015400.1">
    <property type="protein sequence ID" value="SVE_2015400.1"/>
    <property type="gene ID" value="SVE_2015400"/>
</dbReference>
<keyword evidence="2" id="KW-1185">Reference proteome</keyword>
<dbReference type="InterPro" id="IPR043502">
    <property type="entry name" value="DNA/RNA_pol_sf"/>
</dbReference>
<dbReference type="PANTHER" id="PTHR33064:SF37">
    <property type="entry name" value="RIBONUCLEASE H"/>
    <property type="match status" value="1"/>
</dbReference>
<dbReference type="PROSITE" id="PS50878">
    <property type="entry name" value="RT_POL"/>
    <property type="match status" value="1"/>
</dbReference>
<dbReference type="Gene3D" id="3.10.10.10">
    <property type="entry name" value="HIV Type 1 Reverse Transcriptase, subunit A, domain 1"/>
    <property type="match status" value="1"/>
</dbReference>
<proteinExistence type="predicted"/>
<dbReference type="InterPro" id="IPR000477">
    <property type="entry name" value="RT_dom"/>
</dbReference>
<organism evidence="2 3">
    <name type="scientific">Strongyloides venezuelensis</name>
    <name type="common">Threadworm</name>
    <dbReference type="NCBI Taxonomy" id="75913"/>
    <lineage>
        <taxon>Eukaryota</taxon>
        <taxon>Metazoa</taxon>
        <taxon>Ecdysozoa</taxon>
        <taxon>Nematoda</taxon>
        <taxon>Chromadorea</taxon>
        <taxon>Rhabditida</taxon>
        <taxon>Tylenchina</taxon>
        <taxon>Panagrolaimomorpha</taxon>
        <taxon>Strongyloidoidea</taxon>
        <taxon>Strongyloididae</taxon>
        <taxon>Strongyloides</taxon>
    </lineage>
</organism>
<reference evidence="2" key="1">
    <citation type="submission" date="2014-07" db="EMBL/GenBank/DDBJ databases">
        <authorList>
            <person name="Martin A.A"/>
            <person name="De Silva N."/>
        </authorList>
    </citation>
    <scope>NUCLEOTIDE SEQUENCE</scope>
</reference>
<dbReference type="PANTHER" id="PTHR33064">
    <property type="entry name" value="POL PROTEIN"/>
    <property type="match status" value="1"/>
</dbReference>
<dbReference type="STRING" id="75913.A0A0K0G5X8"/>